<dbReference type="CDD" id="cd16461">
    <property type="entry name" value="RING-H2_EL5-like"/>
    <property type="match status" value="1"/>
</dbReference>
<dbReference type="PROSITE" id="PS50089">
    <property type="entry name" value="ZF_RING_2"/>
    <property type="match status" value="1"/>
</dbReference>
<dbReference type="AlphaFoldDB" id="A0A8J5L1H8"/>
<evidence type="ECO:0000256" key="15">
    <source>
        <dbReference type="SAM" id="Phobius"/>
    </source>
</evidence>
<evidence type="ECO:0000259" key="16">
    <source>
        <dbReference type="PROSITE" id="PS50089"/>
    </source>
</evidence>
<keyword evidence="8 13" id="KW-0863">Zinc-finger</keyword>
<evidence type="ECO:0000256" key="14">
    <source>
        <dbReference type="SAM" id="MobiDB-lite"/>
    </source>
</evidence>
<dbReference type="PANTHER" id="PTHR46913">
    <property type="entry name" value="RING-H2 FINGER PROTEIN ATL16"/>
    <property type="match status" value="1"/>
</dbReference>
<dbReference type="SMART" id="SM00184">
    <property type="entry name" value="RING"/>
    <property type="match status" value="1"/>
</dbReference>
<evidence type="ECO:0000256" key="2">
    <source>
        <dbReference type="ARBA" id="ARBA00004167"/>
    </source>
</evidence>
<evidence type="ECO:0000313" key="17">
    <source>
        <dbReference type="EMBL" id="KAG6497860.1"/>
    </source>
</evidence>
<evidence type="ECO:0000256" key="8">
    <source>
        <dbReference type="ARBA" id="ARBA00022771"/>
    </source>
</evidence>
<evidence type="ECO:0000256" key="11">
    <source>
        <dbReference type="ARBA" id="ARBA00022989"/>
    </source>
</evidence>
<evidence type="ECO:0000256" key="5">
    <source>
        <dbReference type="ARBA" id="ARBA00022679"/>
    </source>
</evidence>
<gene>
    <name evidence="17" type="ORF">ZIOFF_045766</name>
</gene>
<evidence type="ECO:0000313" key="18">
    <source>
        <dbReference type="Proteomes" id="UP000734854"/>
    </source>
</evidence>
<evidence type="ECO:0000256" key="9">
    <source>
        <dbReference type="ARBA" id="ARBA00022786"/>
    </source>
</evidence>
<evidence type="ECO:0000256" key="7">
    <source>
        <dbReference type="ARBA" id="ARBA00022723"/>
    </source>
</evidence>
<keyword evidence="9" id="KW-0833">Ubl conjugation pathway</keyword>
<dbReference type="InterPro" id="IPR044600">
    <property type="entry name" value="ATL1/ATL16-like"/>
</dbReference>
<keyword evidence="10" id="KW-0862">Zinc</keyword>
<keyword evidence="11 15" id="KW-1133">Transmembrane helix</keyword>
<accession>A0A8J5L1H8</accession>
<keyword evidence="5" id="KW-0808">Transferase</keyword>
<feature type="region of interest" description="Disordered" evidence="14">
    <location>
        <begin position="159"/>
        <end position="182"/>
    </location>
</feature>
<dbReference type="EMBL" id="JACMSC010000012">
    <property type="protein sequence ID" value="KAG6497860.1"/>
    <property type="molecule type" value="Genomic_DNA"/>
</dbReference>
<keyword evidence="12 15" id="KW-0472">Membrane</keyword>
<name>A0A8J5L1H8_ZINOF</name>
<evidence type="ECO:0000256" key="6">
    <source>
        <dbReference type="ARBA" id="ARBA00022692"/>
    </source>
</evidence>
<dbReference type="InterPro" id="IPR001841">
    <property type="entry name" value="Znf_RING"/>
</dbReference>
<comment type="catalytic activity">
    <reaction evidence="1">
        <text>S-ubiquitinyl-[E2 ubiquitin-conjugating enzyme]-L-cysteine + [acceptor protein]-L-lysine = [E2 ubiquitin-conjugating enzyme]-L-cysteine + N(6)-ubiquitinyl-[acceptor protein]-L-lysine.</text>
        <dbReference type="EC" id="2.3.2.27"/>
    </reaction>
</comment>
<dbReference type="PANTHER" id="PTHR46913:SF1">
    <property type="entry name" value="RING-H2 FINGER PROTEIN ATL16"/>
    <property type="match status" value="1"/>
</dbReference>
<evidence type="ECO:0000256" key="10">
    <source>
        <dbReference type="ARBA" id="ARBA00022833"/>
    </source>
</evidence>
<keyword evidence="18" id="KW-1185">Reference proteome</keyword>
<feature type="transmembrane region" description="Helical" evidence="15">
    <location>
        <begin position="24"/>
        <end position="48"/>
    </location>
</feature>
<evidence type="ECO:0000256" key="3">
    <source>
        <dbReference type="ARBA" id="ARBA00004906"/>
    </source>
</evidence>
<dbReference type="Pfam" id="PF13639">
    <property type="entry name" value="zf-RING_2"/>
    <property type="match status" value="1"/>
</dbReference>
<comment type="caution">
    <text evidence="17">The sequence shown here is derived from an EMBL/GenBank/DDBJ whole genome shotgun (WGS) entry which is preliminary data.</text>
</comment>
<comment type="subcellular location">
    <subcellularLocation>
        <location evidence="2">Membrane</location>
        <topology evidence="2">Single-pass membrane protein</topology>
    </subcellularLocation>
</comment>
<reference evidence="17 18" key="1">
    <citation type="submission" date="2020-08" db="EMBL/GenBank/DDBJ databases">
        <title>Plant Genome Project.</title>
        <authorList>
            <person name="Zhang R.-G."/>
        </authorList>
    </citation>
    <scope>NUCLEOTIDE SEQUENCE [LARGE SCALE GENOMIC DNA]</scope>
    <source>
        <tissue evidence="17">Rhizome</tissue>
    </source>
</reference>
<feature type="domain" description="RING-type" evidence="16">
    <location>
        <begin position="96"/>
        <end position="138"/>
    </location>
</feature>
<sequence length="197" mass="21486">MDPVQGPHRSALPLLPSSSSSSTFPFLAITALGILLISAVLLLSYYVFVVECCLDLPSSNRRGGHRIPPEACGLEPAIIRSIPVAKFVNSGQLEHCAVCLSEFREEERIKVLPRCSHHFHIDCIDTWLQFNPKCPLCRSEVSSIFPSDHIVVLAPRRDGRGQGEVTETGPVRTKGRRLDGTGSAGDDCIDVRVGVVE</sequence>
<dbReference type="EC" id="2.3.2.27" evidence="4"/>
<proteinExistence type="predicted"/>
<keyword evidence="7" id="KW-0479">Metal-binding</keyword>
<dbReference type="GO" id="GO:0016567">
    <property type="term" value="P:protein ubiquitination"/>
    <property type="evidence" value="ECO:0007669"/>
    <property type="project" value="InterPro"/>
</dbReference>
<evidence type="ECO:0000256" key="4">
    <source>
        <dbReference type="ARBA" id="ARBA00012483"/>
    </source>
</evidence>
<protein>
    <recommendedName>
        <fullName evidence="4">RING-type E3 ubiquitin transferase</fullName>
        <ecNumber evidence="4">2.3.2.27</ecNumber>
    </recommendedName>
</protein>
<dbReference type="GO" id="GO:0016020">
    <property type="term" value="C:membrane"/>
    <property type="evidence" value="ECO:0007669"/>
    <property type="project" value="UniProtKB-SubCell"/>
</dbReference>
<organism evidence="17 18">
    <name type="scientific">Zingiber officinale</name>
    <name type="common">Ginger</name>
    <name type="synonym">Amomum zingiber</name>
    <dbReference type="NCBI Taxonomy" id="94328"/>
    <lineage>
        <taxon>Eukaryota</taxon>
        <taxon>Viridiplantae</taxon>
        <taxon>Streptophyta</taxon>
        <taxon>Embryophyta</taxon>
        <taxon>Tracheophyta</taxon>
        <taxon>Spermatophyta</taxon>
        <taxon>Magnoliopsida</taxon>
        <taxon>Liliopsida</taxon>
        <taxon>Zingiberales</taxon>
        <taxon>Zingiberaceae</taxon>
        <taxon>Zingiber</taxon>
    </lineage>
</organism>
<evidence type="ECO:0000256" key="13">
    <source>
        <dbReference type="PROSITE-ProRule" id="PRU00175"/>
    </source>
</evidence>
<dbReference type="GO" id="GO:0061630">
    <property type="term" value="F:ubiquitin protein ligase activity"/>
    <property type="evidence" value="ECO:0007669"/>
    <property type="project" value="UniProtKB-EC"/>
</dbReference>
<comment type="pathway">
    <text evidence="3">Protein modification; protein ubiquitination.</text>
</comment>
<keyword evidence="6 15" id="KW-0812">Transmembrane</keyword>
<dbReference type="Proteomes" id="UP000734854">
    <property type="component" value="Unassembled WGS sequence"/>
</dbReference>
<evidence type="ECO:0000256" key="1">
    <source>
        <dbReference type="ARBA" id="ARBA00000900"/>
    </source>
</evidence>
<dbReference type="GO" id="GO:0008270">
    <property type="term" value="F:zinc ion binding"/>
    <property type="evidence" value="ECO:0007669"/>
    <property type="project" value="UniProtKB-KW"/>
</dbReference>
<dbReference type="OrthoDB" id="8062037at2759"/>
<evidence type="ECO:0000256" key="12">
    <source>
        <dbReference type="ARBA" id="ARBA00023136"/>
    </source>
</evidence>